<evidence type="ECO:0000313" key="3">
    <source>
        <dbReference type="Proteomes" id="UP000219563"/>
    </source>
</evidence>
<dbReference type="InterPro" id="IPR029060">
    <property type="entry name" value="PIN-like_dom_sf"/>
</dbReference>
<dbReference type="Pfam" id="PF01850">
    <property type="entry name" value="PIN"/>
    <property type="match status" value="1"/>
</dbReference>
<sequence length="125" mass="14413">MCLIDTHALIWFMFDDSNLSEEALKLIKSEKDVYVSIASLWEIAIKQSLGKLDIDVSIEQLASKCKEVDITILPIRAEHLDYIKKLPDIHRDPFDRLIVSQAITENMVLVTRDTIIPKYDVNVVW</sequence>
<accession>A0A285S948</accession>
<dbReference type="Proteomes" id="UP000219563">
    <property type="component" value="Unassembled WGS sequence"/>
</dbReference>
<protein>
    <submittedName>
        <fullName evidence="2">PIN domain nuclease, a component of toxin-antitoxin system (PIN domain)</fullName>
    </submittedName>
</protein>
<name>A0A285S948_9FIRM</name>
<reference evidence="2 3" key="1">
    <citation type="submission" date="2017-08" db="EMBL/GenBank/DDBJ databases">
        <authorList>
            <person name="de Groot N.N."/>
        </authorList>
    </citation>
    <scope>NUCLEOTIDE SEQUENCE [LARGE SCALE GENOMIC DNA]</scope>
    <source>
        <strain evidence="2 3">DSM 9787</strain>
    </source>
</reference>
<evidence type="ECO:0000313" key="2">
    <source>
        <dbReference type="EMBL" id="SOC03891.1"/>
    </source>
</evidence>
<dbReference type="InterPro" id="IPR002716">
    <property type="entry name" value="PIN_dom"/>
</dbReference>
<gene>
    <name evidence="2" type="ORF">SAMN02910411_1968</name>
</gene>
<evidence type="ECO:0000259" key="1">
    <source>
        <dbReference type="Pfam" id="PF01850"/>
    </source>
</evidence>
<feature type="domain" description="PIN" evidence="1">
    <location>
        <begin position="3"/>
        <end position="120"/>
    </location>
</feature>
<organism evidence="2 3">
    <name type="scientific">Pseudobutyrivibrio ruminis DSM 9787</name>
    <dbReference type="NCBI Taxonomy" id="1123011"/>
    <lineage>
        <taxon>Bacteria</taxon>
        <taxon>Bacillati</taxon>
        <taxon>Bacillota</taxon>
        <taxon>Clostridia</taxon>
        <taxon>Lachnospirales</taxon>
        <taxon>Lachnospiraceae</taxon>
        <taxon>Pseudobutyrivibrio</taxon>
    </lineage>
</organism>
<proteinExistence type="predicted"/>
<dbReference type="PANTHER" id="PTHR36173">
    <property type="entry name" value="RIBONUCLEASE VAPC16-RELATED"/>
    <property type="match status" value="1"/>
</dbReference>
<dbReference type="Gene3D" id="3.40.50.1010">
    <property type="entry name" value="5'-nuclease"/>
    <property type="match status" value="1"/>
</dbReference>
<dbReference type="SUPFAM" id="SSF88723">
    <property type="entry name" value="PIN domain-like"/>
    <property type="match status" value="1"/>
</dbReference>
<dbReference type="CDD" id="cd09872">
    <property type="entry name" value="PIN_Sll0205-like"/>
    <property type="match status" value="1"/>
</dbReference>
<dbReference type="EMBL" id="OBMR01000006">
    <property type="protein sequence ID" value="SOC03891.1"/>
    <property type="molecule type" value="Genomic_DNA"/>
</dbReference>
<dbReference type="AlphaFoldDB" id="A0A285S948"/>
<dbReference type="InterPro" id="IPR052919">
    <property type="entry name" value="TA_system_RNase"/>
</dbReference>
<dbReference type="RefSeq" id="WP_097076322.1">
    <property type="nucleotide sequence ID" value="NZ_OBMR01000006.1"/>
</dbReference>
<dbReference type="PANTHER" id="PTHR36173:SF2">
    <property type="entry name" value="RIBONUCLEASE VAPC16"/>
    <property type="match status" value="1"/>
</dbReference>
<dbReference type="InterPro" id="IPR041705">
    <property type="entry name" value="PIN_Sll0205"/>
</dbReference>